<dbReference type="GO" id="GO:0055085">
    <property type="term" value="P:transmembrane transport"/>
    <property type="evidence" value="ECO:0007669"/>
    <property type="project" value="InterPro"/>
</dbReference>
<gene>
    <name evidence="7" type="ORF">METZ01_LOCUS37854</name>
</gene>
<keyword evidence="2 5" id="KW-0812">Transmembrane</keyword>
<feature type="domain" description="SLC26A/SulP transporter" evidence="6">
    <location>
        <begin position="19"/>
        <end position="380"/>
    </location>
</feature>
<dbReference type="EMBL" id="UINC01001616">
    <property type="protein sequence ID" value="SUZ85000.1"/>
    <property type="molecule type" value="Genomic_DNA"/>
</dbReference>
<feature type="transmembrane region" description="Helical" evidence="5">
    <location>
        <begin position="341"/>
        <end position="358"/>
    </location>
</feature>
<evidence type="ECO:0000256" key="2">
    <source>
        <dbReference type="ARBA" id="ARBA00022692"/>
    </source>
</evidence>
<evidence type="ECO:0000256" key="3">
    <source>
        <dbReference type="ARBA" id="ARBA00022989"/>
    </source>
</evidence>
<feature type="transmembrane region" description="Helical" evidence="5">
    <location>
        <begin position="238"/>
        <end position="259"/>
    </location>
</feature>
<dbReference type="GO" id="GO:0016020">
    <property type="term" value="C:membrane"/>
    <property type="evidence" value="ECO:0007669"/>
    <property type="project" value="UniProtKB-SubCell"/>
</dbReference>
<dbReference type="Pfam" id="PF00916">
    <property type="entry name" value="Sulfate_transp"/>
    <property type="match status" value="1"/>
</dbReference>
<organism evidence="7">
    <name type="scientific">marine metagenome</name>
    <dbReference type="NCBI Taxonomy" id="408172"/>
    <lineage>
        <taxon>unclassified sequences</taxon>
        <taxon>metagenomes</taxon>
        <taxon>ecological metagenomes</taxon>
    </lineage>
</organism>
<evidence type="ECO:0000313" key="7">
    <source>
        <dbReference type="EMBL" id="SUZ85000.1"/>
    </source>
</evidence>
<feature type="transmembrane region" description="Helical" evidence="5">
    <location>
        <begin position="319"/>
        <end position="335"/>
    </location>
</feature>
<feature type="non-terminal residue" evidence="7">
    <location>
        <position position="1"/>
    </location>
</feature>
<feature type="transmembrane region" description="Helical" evidence="5">
    <location>
        <begin position="129"/>
        <end position="154"/>
    </location>
</feature>
<evidence type="ECO:0000256" key="5">
    <source>
        <dbReference type="SAM" id="Phobius"/>
    </source>
</evidence>
<dbReference type="PANTHER" id="PTHR11814">
    <property type="entry name" value="SULFATE TRANSPORTER"/>
    <property type="match status" value="1"/>
</dbReference>
<dbReference type="InterPro" id="IPR011547">
    <property type="entry name" value="SLC26A/SulP_dom"/>
</dbReference>
<feature type="transmembrane region" description="Helical" evidence="5">
    <location>
        <begin position="174"/>
        <end position="192"/>
    </location>
</feature>
<dbReference type="InterPro" id="IPR001902">
    <property type="entry name" value="SLC26A/SulP_fam"/>
</dbReference>
<sequence>VPDDRTGGPSAPPNRPVPADLLAGLSVAMVLVPQSMAYAELAGLPPHLGLFASALPPILAAFFASSPYLQTGPVALTSLLTFGALAGLAEVGTANYVALAALLALLVGVTRLVLGLLRLGVVTYLMRDPVVTGFTSAAAILILASQLPKAFGVVAPEGGVLWRAGWSLGHPDRWEAAALGIAVVTVLLVLAGRRVIHRLFPGALVAVGGGILVSRLADYGGPVVGDVPTGMPNLSLDLPWGSTGSLLVGGILIALVGYAEPASIARVFADAEGQKWSASREFVSQGVANVVAAFSGSFPVGGSFSRSSLNRLAGARTRWSGLVTGVTVLVFLPFADVLAPLPRATLGGVVIAAVVGLVRPAELVGMVRRSTSDALVAWVTFAATLALAPRVEQGVLVGILLSLAFGVRRRRTG</sequence>
<feature type="transmembrane region" description="Helical" evidence="5">
    <location>
        <begin position="48"/>
        <end position="69"/>
    </location>
</feature>
<evidence type="ECO:0000259" key="6">
    <source>
        <dbReference type="Pfam" id="PF00916"/>
    </source>
</evidence>
<protein>
    <recommendedName>
        <fullName evidence="6">SLC26A/SulP transporter domain-containing protein</fullName>
    </recommendedName>
</protein>
<name>A0A381R0L0_9ZZZZ</name>
<keyword evidence="3 5" id="KW-1133">Transmembrane helix</keyword>
<feature type="transmembrane region" description="Helical" evidence="5">
    <location>
        <begin position="96"/>
        <end position="117"/>
    </location>
</feature>
<proteinExistence type="predicted"/>
<evidence type="ECO:0000256" key="1">
    <source>
        <dbReference type="ARBA" id="ARBA00004141"/>
    </source>
</evidence>
<reference evidence="7" key="1">
    <citation type="submission" date="2018-05" db="EMBL/GenBank/DDBJ databases">
        <authorList>
            <person name="Lanie J.A."/>
            <person name="Ng W.-L."/>
            <person name="Kazmierczak K.M."/>
            <person name="Andrzejewski T.M."/>
            <person name="Davidsen T.M."/>
            <person name="Wayne K.J."/>
            <person name="Tettelin H."/>
            <person name="Glass J.I."/>
            <person name="Rusch D."/>
            <person name="Podicherti R."/>
            <person name="Tsui H.-C.T."/>
            <person name="Winkler M.E."/>
        </authorList>
    </citation>
    <scope>NUCLEOTIDE SEQUENCE</scope>
</reference>
<keyword evidence="4 5" id="KW-0472">Membrane</keyword>
<comment type="subcellular location">
    <subcellularLocation>
        <location evidence="1">Membrane</location>
        <topology evidence="1">Multi-pass membrane protein</topology>
    </subcellularLocation>
</comment>
<evidence type="ECO:0000256" key="4">
    <source>
        <dbReference type="ARBA" id="ARBA00023136"/>
    </source>
</evidence>
<dbReference type="AlphaFoldDB" id="A0A381R0L0"/>
<accession>A0A381R0L0</accession>
<feature type="transmembrane region" description="Helical" evidence="5">
    <location>
        <begin position="199"/>
        <end position="218"/>
    </location>
</feature>